<accession>A0A2C6BR13</accession>
<dbReference type="RefSeq" id="WP_098974468.1">
    <property type="nucleotide sequence ID" value="NZ_CP077115.1"/>
</dbReference>
<protein>
    <submittedName>
        <fullName evidence="1">Uncharacterized protein</fullName>
    </submittedName>
</protein>
<proteinExistence type="predicted"/>
<gene>
    <name evidence="1" type="ORF">CBG54_06285</name>
</gene>
<sequence length="171" mass="20631">MISNETSNFKELLFKYGEKNQDAIFNKIKEFEQNFNKKTSIDKIDYTNFNKALSEAIIIMEHQDIILSFVQQLSITIRKKMELSKKQMELDKFKITKEVENLELIGELSTKTEKQLIIKREIEERMFRKTSEYEQMKMDYEFSKWFVDDVTRSRELSYAYYQAIKMIIPKN</sequence>
<reference evidence="1 2" key="1">
    <citation type="submission" date="2017-06" db="EMBL/GenBank/DDBJ databases">
        <title>Draft genome sequence of Fusobacterium nucleatum subsp. polymorphum KCOM 1271 (=ChDC F305).</title>
        <authorList>
            <person name="Kook J.-K."/>
            <person name="Park S.-N."/>
            <person name="Lim Y.K."/>
            <person name="Roh H."/>
        </authorList>
    </citation>
    <scope>NUCLEOTIDE SEQUENCE [LARGE SCALE GENOMIC DNA]</scope>
    <source>
        <strain evidence="2">KCOM 1271 (ChDC F305)</strain>
    </source>
</reference>
<dbReference type="Proteomes" id="UP000224182">
    <property type="component" value="Unassembled WGS sequence"/>
</dbReference>
<comment type="caution">
    <text evidence="1">The sequence shown here is derived from an EMBL/GenBank/DDBJ whole genome shotgun (WGS) entry which is preliminary data.</text>
</comment>
<name>A0A2C6BR13_FUSNP</name>
<dbReference type="EMBL" id="NIRN01000001">
    <property type="protein sequence ID" value="PHI06671.1"/>
    <property type="molecule type" value="Genomic_DNA"/>
</dbReference>
<dbReference type="AlphaFoldDB" id="A0A2C6BR13"/>
<evidence type="ECO:0000313" key="1">
    <source>
        <dbReference type="EMBL" id="PHI06671.1"/>
    </source>
</evidence>
<evidence type="ECO:0000313" key="2">
    <source>
        <dbReference type="Proteomes" id="UP000224182"/>
    </source>
</evidence>
<organism evidence="1 2">
    <name type="scientific">Fusobacterium nucleatum subsp. polymorphum</name>
    <name type="common">Fusobacterium polymorphum</name>
    <dbReference type="NCBI Taxonomy" id="76857"/>
    <lineage>
        <taxon>Bacteria</taxon>
        <taxon>Fusobacteriati</taxon>
        <taxon>Fusobacteriota</taxon>
        <taxon>Fusobacteriia</taxon>
        <taxon>Fusobacteriales</taxon>
        <taxon>Fusobacteriaceae</taxon>
        <taxon>Fusobacterium</taxon>
    </lineage>
</organism>